<dbReference type="OrthoDB" id="9796690at2"/>
<keyword evidence="11" id="KW-1185">Reference proteome</keyword>
<evidence type="ECO:0000256" key="7">
    <source>
        <dbReference type="ARBA" id="ARBA00038093"/>
    </source>
</evidence>
<comment type="cofactor">
    <cofactor evidence="1 8">
        <name>Mg(2+)</name>
        <dbReference type="ChEBI" id="CHEBI:18420"/>
    </cofactor>
</comment>
<keyword evidence="6 8" id="KW-0460">Magnesium</keyword>
<dbReference type="InterPro" id="IPR050556">
    <property type="entry name" value="Type_II_TA_system_RNase"/>
</dbReference>
<proteinExistence type="inferred from homology"/>
<dbReference type="GO" id="GO:0004540">
    <property type="term" value="F:RNA nuclease activity"/>
    <property type="evidence" value="ECO:0007669"/>
    <property type="project" value="InterPro"/>
</dbReference>
<dbReference type="PANTHER" id="PTHR33653">
    <property type="entry name" value="RIBONUCLEASE VAPC2"/>
    <property type="match status" value="1"/>
</dbReference>
<dbReference type="Proteomes" id="UP000306147">
    <property type="component" value="Unassembled WGS sequence"/>
</dbReference>
<accession>A0A4V3QYZ9</accession>
<dbReference type="GO" id="GO:0000287">
    <property type="term" value="F:magnesium ion binding"/>
    <property type="evidence" value="ECO:0007669"/>
    <property type="project" value="UniProtKB-UniRule"/>
</dbReference>
<evidence type="ECO:0000256" key="3">
    <source>
        <dbReference type="ARBA" id="ARBA00022722"/>
    </source>
</evidence>
<dbReference type="HAMAP" id="MF_00265">
    <property type="entry name" value="VapC_Nob1"/>
    <property type="match status" value="1"/>
</dbReference>
<dbReference type="InterPro" id="IPR029060">
    <property type="entry name" value="PIN-like_dom_sf"/>
</dbReference>
<dbReference type="GO" id="GO:0016787">
    <property type="term" value="F:hydrolase activity"/>
    <property type="evidence" value="ECO:0007669"/>
    <property type="project" value="UniProtKB-KW"/>
</dbReference>
<dbReference type="CDD" id="cd18736">
    <property type="entry name" value="PIN_CcVapC1-like"/>
    <property type="match status" value="1"/>
</dbReference>
<dbReference type="InterPro" id="IPR002716">
    <property type="entry name" value="PIN_dom"/>
</dbReference>
<comment type="similarity">
    <text evidence="7 8">Belongs to the PINc/VapC protein family.</text>
</comment>
<evidence type="ECO:0000256" key="2">
    <source>
        <dbReference type="ARBA" id="ARBA00022649"/>
    </source>
</evidence>
<dbReference type="EMBL" id="SRXT01000006">
    <property type="protein sequence ID" value="TGX52342.1"/>
    <property type="molecule type" value="Genomic_DNA"/>
</dbReference>
<dbReference type="GO" id="GO:0090729">
    <property type="term" value="F:toxin activity"/>
    <property type="evidence" value="ECO:0007669"/>
    <property type="project" value="UniProtKB-KW"/>
</dbReference>
<keyword evidence="3 8" id="KW-0540">Nuclease</keyword>
<comment type="caution">
    <text evidence="10">The sequence shown here is derived from an EMBL/GenBank/DDBJ whole genome shotgun (WGS) entry which is preliminary data.</text>
</comment>
<evidence type="ECO:0000313" key="10">
    <source>
        <dbReference type="EMBL" id="TGX52342.1"/>
    </source>
</evidence>
<dbReference type="EC" id="3.1.-.-" evidence="8"/>
<evidence type="ECO:0000256" key="1">
    <source>
        <dbReference type="ARBA" id="ARBA00001946"/>
    </source>
</evidence>
<dbReference type="SUPFAM" id="SSF88723">
    <property type="entry name" value="PIN domain-like"/>
    <property type="match status" value="1"/>
</dbReference>
<keyword evidence="4 8" id="KW-0479">Metal-binding</keyword>
<evidence type="ECO:0000256" key="6">
    <source>
        <dbReference type="ARBA" id="ARBA00022842"/>
    </source>
</evidence>
<feature type="binding site" evidence="8">
    <location>
        <position position="114"/>
    </location>
    <ligand>
        <name>Mg(2+)</name>
        <dbReference type="ChEBI" id="CHEBI:18420"/>
    </ligand>
</feature>
<organism evidence="10 11">
    <name type="scientific">Sphingomonas gei</name>
    <dbReference type="NCBI Taxonomy" id="1395960"/>
    <lineage>
        <taxon>Bacteria</taxon>
        <taxon>Pseudomonadati</taxon>
        <taxon>Pseudomonadota</taxon>
        <taxon>Alphaproteobacteria</taxon>
        <taxon>Sphingomonadales</taxon>
        <taxon>Sphingomonadaceae</taxon>
        <taxon>Sphingomonas</taxon>
    </lineage>
</organism>
<evidence type="ECO:0000256" key="4">
    <source>
        <dbReference type="ARBA" id="ARBA00022723"/>
    </source>
</evidence>
<feature type="domain" description="PIN" evidence="9">
    <location>
        <begin position="30"/>
        <end position="140"/>
    </location>
</feature>
<dbReference type="PANTHER" id="PTHR33653:SF1">
    <property type="entry name" value="RIBONUCLEASE VAPC2"/>
    <property type="match status" value="1"/>
</dbReference>
<name>A0A4V3QYZ9_9SPHN</name>
<comment type="function">
    <text evidence="8">Toxic component of a toxin-antitoxin (TA) system. An RNase.</text>
</comment>
<evidence type="ECO:0000313" key="11">
    <source>
        <dbReference type="Proteomes" id="UP000306147"/>
    </source>
</evidence>
<evidence type="ECO:0000259" key="9">
    <source>
        <dbReference type="Pfam" id="PF01850"/>
    </source>
</evidence>
<dbReference type="Gene3D" id="3.40.50.1010">
    <property type="entry name" value="5'-nuclease"/>
    <property type="match status" value="1"/>
</dbReference>
<gene>
    <name evidence="8" type="primary">vapC</name>
    <name evidence="10" type="ORF">E5A73_16240</name>
</gene>
<sequence>MVRCPTCRECRWTKPIAIGAVIPVVIDPLYLIDTNLCIDLLVGRSPRGAARVEQCLDGELVTSAIVYAEVMIGAEQRGQAGPAAALFRQVPVLPFDSRCGDVYATLPFKRGNFDRLIAAHALALNLTLVTNNEADFSETPGLRVENWTQ</sequence>
<protein>
    <recommendedName>
        <fullName evidence="8">Ribonuclease VapC</fullName>
        <shortName evidence="8">RNase VapC</shortName>
        <ecNumber evidence="8">3.1.-.-</ecNumber>
    </recommendedName>
    <alternativeName>
        <fullName evidence="8">Toxin VapC</fullName>
    </alternativeName>
</protein>
<keyword evidence="2 8" id="KW-1277">Toxin-antitoxin system</keyword>
<dbReference type="InterPro" id="IPR022907">
    <property type="entry name" value="VapC_family"/>
</dbReference>
<dbReference type="AlphaFoldDB" id="A0A4V3QYZ9"/>
<reference evidence="10 11" key="1">
    <citation type="submission" date="2019-04" db="EMBL/GenBank/DDBJ databases">
        <title>Sphingomonas psychrotolerans sp. nov., isolated from soil in the Tianshan Mountains, Xinjiang, China.</title>
        <authorList>
            <person name="Luo Y."/>
            <person name="Sheng H."/>
        </authorList>
    </citation>
    <scope>NUCLEOTIDE SEQUENCE [LARGE SCALE GENOMIC DNA]</scope>
    <source>
        <strain evidence="10 11">ZFGT-11</strain>
    </source>
</reference>
<evidence type="ECO:0000256" key="5">
    <source>
        <dbReference type="ARBA" id="ARBA00022801"/>
    </source>
</evidence>
<keyword evidence="8" id="KW-0800">Toxin</keyword>
<keyword evidence="5 8" id="KW-0378">Hydrolase</keyword>
<feature type="binding site" evidence="8">
    <location>
        <position position="33"/>
    </location>
    <ligand>
        <name>Mg(2+)</name>
        <dbReference type="ChEBI" id="CHEBI:18420"/>
    </ligand>
</feature>
<dbReference type="Pfam" id="PF01850">
    <property type="entry name" value="PIN"/>
    <property type="match status" value="1"/>
</dbReference>
<evidence type="ECO:0000256" key="8">
    <source>
        <dbReference type="HAMAP-Rule" id="MF_00265"/>
    </source>
</evidence>